<evidence type="ECO:0000259" key="1">
    <source>
        <dbReference type="Pfam" id="PF18998"/>
    </source>
</evidence>
<dbReference type="PROSITE" id="PS51257">
    <property type="entry name" value="PROKAR_LIPOPROTEIN"/>
    <property type="match status" value="1"/>
</dbReference>
<dbReference type="AlphaFoldDB" id="A0A3B0ZPN1"/>
<dbReference type="EMBL" id="UOFS01000024">
    <property type="protein sequence ID" value="VAW95525.1"/>
    <property type="molecule type" value="Genomic_DNA"/>
</dbReference>
<dbReference type="Pfam" id="PF18998">
    <property type="entry name" value="Flg_new_2"/>
    <property type="match status" value="1"/>
</dbReference>
<accession>A0A3B0ZPN1</accession>
<evidence type="ECO:0000313" key="2">
    <source>
        <dbReference type="EMBL" id="VAW95525.1"/>
    </source>
</evidence>
<dbReference type="InterPro" id="IPR015943">
    <property type="entry name" value="WD40/YVTN_repeat-like_dom_sf"/>
</dbReference>
<dbReference type="InterPro" id="IPR044060">
    <property type="entry name" value="Bacterial_rp_domain"/>
</dbReference>
<protein>
    <recommendedName>
        <fullName evidence="1">Bacterial repeat domain-containing protein</fullName>
    </recommendedName>
</protein>
<sequence length="532" mass="56660">MISFLKKRLLIVSKLTLTLTLSSLLFACGGGTDNSTDTIIATPADPITPIPPIVPTNFELIVNTNIGGSIKSSLAGIDCGVDCSESYKTGTLVNLTASANPGYSFSRWAGACTGNQVCTITIDSNQTVTAYFSSGNTANLCDGLITDKLNHPMTALAKPAAGASVIDPQFGTSIRRISAASSGSVVKPMYSTIQAWNADESYLILYHTRGNTNGHHLYDGKTYKHIRKLNINPPDLEQVFWHTSDPDILMYIDNSNSPSLIAYHISTNTKVTLNTFNNCTKVSSGSDPMFTSWDSDVIGLLCQQSTGRVYLNYKISTKTEGSRVISNSSTAPQSSPSGNLFFFANSGRADILDFNGTIKRTLDLGNPSDHASLGMLSDGTDMYYGVDFGGAANCQAGALVAHNLSNGNCDVIVGQATGYPYPPSTTHVSAISHKNPGWVAVSMIGNVDGQTVLNNEIILANTNSGGSVCRVAHHRTWGKANSPQGYWLGSEGYWAEPHVVISPTATRILFGSDWGGSDTVDAYVIELPSYTP</sequence>
<dbReference type="SUPFAM" id="SSF82171">
    <property type="entry name" value="DPP6 N-terminal domain-like"/>
    <property type="match status" value="1"/>
</dbReference>
<organism evidence="2">
    <name type="scientific">hydrothermal vent metagenome</name>
    <dbReference type="NCBI Taxonomy" id="652676"/>
    <lineage>
        <taxon>unclassified sequences</taxon>
        <taxon>metagenomes</taxon>
        <taxon>ecological metagenomes</taxon>
    </lineage>
</organism>
<feature type="domain" description="Bacterial repeat" evidence="1">
    <location>
        <begin position="62"/>
        <end position="134"/>
    </location>
</feature>
<gene>
    <name evidence="2" type="ORF">MNBD_GAMMA22-1794</name>
</gene>
<reference evidence="2" key="1">
    <citation type="submission" date="2018-06" db="EMBL/GenBank/DDBJ databases">
        <authorList>
            <person name="Zhirakovskaya E."/>
        </authorList>
    </citation>
    <scope>NUCLEOTIDE SEQUENCE</scope>
</reference>
<name>A0A3B0ZPN1_9ZZZZ</name>
<dbReference type="Gene3D" id="2.130.10.10">
    <property type="entry name" value="YVTN repeat-like/Quinoprotein amine dehydrogenase"/>
    <property type="match status" value="1"/>
</dbReference>
<proteinExistence type="predicted"/>